<dbReference type="NCBIfam" id="TIGR04409">
    <property type="entry name" value="LptC_YrbK"/>
    <property type="match status" value="1"/>
</dbReference>
<keyword evidence="5 6" id="KW-0472">Membrane</keyword>
<dbReference type="EMBL" id="CP054475">
    <property type="protein sequence ID" value="UXD86408.1"/>
    <property type="molecule type" value="Genomic_DNA"/>
</dbReference>
<evidence type="ECO:0000256" key="4">
    <source>
        <dbReference type="ARBA" id="ARBA00022989"/>
    </source>
</evidence>
<proteinExistence type="inferred from homology"/>
<organism evidence="7 8">
    <name type="scientific">Thalassolituus hydrocarboniclasticus</name>
    <dbReference type="NCBI Taxonomy" id="2742796"/>
    <lineage>
        <taxon>Bacteria</taxon>
        <taxon>Pseudomonadati</taxon>
        <taxon>Pseudomonadota</taxon>
        <taxon>Gammaproteobacteria</taxon>
        <taxon>Oceanospirillales</taxon>
        <taxon>Oceanospirillaceae</taxon>
        <taxon>Thalassolituus</taxon>
    </lineage>
</organism>
<keyword evidence="8" id="KW-1185">Reference proteome</keyword>
<comment type="subcellular location">
    <subcellularLocation>
        <location evidence="6">Cell inner membrane</location>
        <topology evidence="6">Single-pass membrane protein</topology>
    </subcellularLocation>
</comment>
<sequence length="187" mass="21138">MRKRYLLLLLTLFFGLALLAVDRYTLEQAPALSELQNHEPDYYGEGLHNRQYNSDGELQQTFVAARSTHYPQTGSTLLSEPLLMSEDDDGQTWQVNANEGTLLDNEHSLRLIGDVKIRPLNPADAADDLLIETSTLTYHSRQQLAETDQPVTITSAQARINATGMTLDIARQRMEFKSQVDTRYVPQ</sequence>
<keyword evidence="4 6" id="KW-1133">Transmembrane helix</keyword>
<dbReference type="InterPro" id="IPR010664">
    <property type="entry name" value="LipoPS_assembly_LptC-rel"/>
</dbReference>
<evidence type="ECO:0000256" key="3">
    <source>
        <dbReference type="ARBA" id="ARBA00022692"/>
    </source>
</evidence>
<accession>A0ABY6A8E9</accession>
<dbReference type="Gene3D" id="2.60.450.10">
    <property type="entry name" value="Lipopolysaccharide (LPS) transport protein A like domain"/>
    <property type="match status" value="1"/>
</dbReference>
<evidence type="ECO:0000256" key="6">
    <source>
        <dbReference type="HAMAP-Rule" id="MF_01915"/>
    </source>
</evidence>
<comment type="subunit">
    <text evidence="6">Component of the lipopolysaccharide transport and assembly complex. Interacts with LptA and the LptBFG transporter complex.</text>
</comment>
<dbReference type="PANTHER" id="PTHR37481">
    <property type="entry name" value="LIPOPOLYSACCHARIDE EXPORT SYSTEM PROTEIN LPTC"/>
    <property type="match status" value="1"/>
</dbReference>
<dbReference type="Proteomes" id="UP001065322">
    <property type="component" value="Chromosome"/>
</dbReference>
<evidence type="ECO:0000256" key="1">
    <source>
        <dbReference type="ARBA" id="ARBA00022475"/>
    </source>
</evidence>
<dbReference type="InterPro" id="IPR052363">
    <property type="entry name" value="LPS_export_LptC"/>
</dbReference>
<dbReference type="HAMAP" id="MF_01915">
    <property type="entry name" value="LPS_assembly_LptC"/>
    <property type="match status" value="1"/>
</dbReference>
<comment type="function">
    <text evidence="6">Involved in the assembly of lipopolysaccharide (LPS). Required for the translocation of LPS from the inner membrane to the outer membrane. Facilitates the transfer of LPS from the inner membrane to the periplasmic protein LptA. Could be a docking site for LptA.</text>
</comment>
<dbReference type="InterPro" id="IPR026265">
    <property type="entry name" value="LptC"/>
</dbReference>
<evidence type="ECO:0000313" key="8">
    <source>
        <dbReference type="Proteomes" id="UP001065322"/>
    </source>
</evidence>
<evidence type="ECO:0000256" key="5">
    <source>
        <dbReference type="ARBA" id="ARBA00023136"/>
    </source>
</evidence>
<evidence type="ECO:0000313" key="7">
    <source>
        <dbReference type="EMBL" id="UXD86408.1"/>
    </source>
</evidence>
<name>A0ABY6A8E9_9GAMM</name>
<keyword evidence="2 6" id="KW-0997">Cell inner membrane</keyword>
<dbReference type="PANTHER" id="PTHR37481:SF1">
    <property type="entry name" value="LIPOPOLYSACCHARIDE EXPORT SYSTEM PROTEIN LPTC"/>
    <property type="match status" value="1"/>
</dbReference>
<dbReference type="RefSeq" id="WP_260998371.1">
    <property type="nucleotide sequence ID" value="NZ_CP054475.1"/>
</dbReference>
<comment type="similarity">
    <text evidence="6">Belongs to the LptC family.</text>
</comment>
<protein>
    <recommendedName>
        <fullName evidence="6">Lipopolysaccharide export system protein LptC</fullName>
    </recommendedName>
</protein>
<dbReference type="Pfam" id="PF06835">
    <property type="entry name" value="LptC"/>
    <property type="match status" value="1"/>
</dbReference>
<reference evidence="8" key="1">
    <citation type="submission" date="2020-06" db="EMBL/GenBank/DDBJ databases">
        <title>Thalassolituus marinus alknpb1M-1, a hydrocarbon-degrading bacterium isolated from the deep-sea overlying water using an in-situ strategy from the South China Sea basin.</title>
        <authorList>
            <person name="Dong C."/>
            <person name="Chen Y."/>
            <person name="Shao Z."/>
        </authorList>
    </citation>
    <scope>NUCLEOTIDE SEQUENCE [LARGE SCALE GENOMIC DNA]</scope>
    <source>
        <strain evidence="8">alknpb1M-1</strain>
    </source>
</reference>
<gene>
    <name evidence="6 7" type="primary">lptC</name>
    <name evidence="7" type="ORF">HUF19_02655</name>
</gene>
<keyword evidence="1 6" id="KW-1003">Cell membrane</keyword>
<keyword evidence="3 6" id="KW-0812">Transmembrane</keyword>
<evidence type="ECO:0000256" key="2">
    <source>
        <dbReference type="ARBA" id="ARBA00022519"/>
    </source>
</evidence>